<keyword evidence="4" id="KW-1185">Reference proteome</keyword>
<name>A0A2A2TFK3_9CYAN</name>
<reference evidence="3 4" key="1">
    <citation type="submission" date="2017-08" db="EMBL/GenBank/DDBJ databases">
        <title>Draft genome sequence of filamentous cyanobacterium Calothrix elsteri CCALA 953.</title>
        <authorList>
            <person name="Gagunashvili A.N."/>
            <person name="Elster J."/>
            <person name="Andresson O.S."/>
        </authorList>
    </citation>
    <scope>NUCLEOTIDE SEQUENCE [LARGE SCALE GENOMIC DNA]</scope>
    <source>
        <strain evidence="3 4">CCALA 953</strain>
    </source>
</reference>
<evidence type="ECO:0000313" key="4">
    <source>
        <dbReference type="Proteomes" id="UP000218238"/>
    </source>
</evidence>
<organism evidence="3 4">
    <name type="scientific">Brunnivagina elsteri CCALA 953</name>
    <dbReference type="NCBI Taxonomy" id="987040"/>
    <lineage>
        <taxon>Bacteria</taxon>
        <taxon>Bacillati</taxon>
        <taxon>Cyanobacteriota</taxon>
        <taxon>Cyanophyceae</taxon>
        <taxon>Nostocales</taxon>
        <taxon>Calotrichaceae</taxon>
        <taxon>Brunnivagina</taxon>
    </lineage>
</organism>
<sequence length="145" mass="15506">MKIARSTSTRLALVMGLAIASSIISTVAKAESVPNLVNSNSSSIISQKPFIKDSVRRDTLGNLNQVPLGTVLDTDGGKTKESSDKGKDSSDKGKDSKETCESGNCGGAFRDRINPVVLPANQFKLNPQIQDTRSQTLIKVNKPIF</sequence>
<evidence type="ECO:0000256" key="2">
    <source>
        <dbReference type="SAM" id="SignalP"/>
    </source>
</evidence>
<dbReference type="RefSeq" id="WP_095723120.1">
    <property type="nucleotide sequence ID" value="NZ_NTFS01000223.1"/>
</dbReference>
<proteinExistence type="predicted"/>
<evidence type="ECO:0008006" key="5">
    <source>
        <dbReference type="Google" id="ProtNLM"/>
    </source>
</evidence>
<dbReference type="Proteomes" id="UP000218238">
    <property type="component" value="Unassembled WGS sequence"/>
</dbReference>
<dbReference type="OrthoDB" id="513779at2"/>
<protein>
    <recommendedName>
        <fullName evidence="5">Filamentous hemagglutinin</fullName>
    </recommendedName>
</protein>
<comment type="caution">
    <text evidence="3">The sequence shown here is derived from an EMBL/GenBank/DDBJ whole genome shotgun (WGS) entry which is preliminary data.</text>
</comment>
<feature type="region of interest" description="Disordered" evidence="1">
    <location>
        <begin position="66"/>
        <end position="109"/>
    </location>
</feature>
<feature type="signal peptide" evidence="2">
    <location>
        <begin position="1"/>
        <end position="30"/>
    </location>
</feature>
<evidence type="ECO:0000256" key="1">
    <source>
        <dbReference type="SAM" id="MobiDB-lite"/>
    </source>
</evidence>
<accession>A0A2A2TFK3</accession>
<gene>
    <name evidence="3" type="ORF">CK510_18585</name>
</gene>
<evidence type="ECO:0000313" key="3">
    <source>
        <dbReference type="EMBL" id="PAX52577.1"/>
    </source>
</evidence>
<feature type="chain" id="PRO_5013127514" description="Filamentous hemagglutinin" evidence="2">
    <location>
        <begin position="31"/>
        <end position="145"/>
    </location>
</feature>
<dbReference type="AlphaFoldDB" id="A0A2A2TFK3"/>
<feature type="compositionally biased region" description="Basic and acidic residues" evidence="1">
    <location>
        <begin position="75"/>
        <end position="100"/>
    </location>
</feature>
<dbReference type="EMBL" id="NTFS01000223">
    <property type="protein sequence ID" value="PAX52577.1"/>
    <property type="molecule type" value="Genomic_DNA"/>
</dbReference>
<keyword evidence="2" id="KW-0732">Signal</keyword>